<name>A0A0D0C1E9_9AGAR</name>
<reference evidence="1 2" key="1">
    <citation type="submission" date="2014-04" db="EMBL/GenBank/DDBJ databases">
        <title>Evolutionary Origins and Diversification of the Mycorrhizal Mutualists.</title>
        <authorList>
            <consortium name="DOE Joint Genome Institute"/>
            <consortium name="Mycorrhizal Genomics Consortium"/>
            <person name="Kohler A."/>
            <person name="Kuo A."/>
            <person name="Nagy L.G."/>
            <person name="Floudas D."/>
            <person name="Copeland A."/>
            <person name="Barry K.W."/>
            <person name="Cichocki N."/>
            <person name="Veneault-Fourrey C."/>
            <person name="LaButti K."/>
            <person name="Lindquist E.A."/>
            <person name="Lipzen A."/>
            <person name="Lundell T."/>
            <person name="Morin E."/>
            <person name="Murat C."/>
            <person name="Riley R."/>
            <person name="Ohm R."/>
            <person name="Sun H."/>
            <person name="Tunlid A."/>
            <person name="Henrissat B."/>
            <person name="Grigoriev I.V."/>
            <person name="Hibbett D.S."/>
            <person name="Martin F."/>
        </authorList>
    </citation>
    <scope>NUCLEOTIDE SEQUENCE [LARGE SCALE GENOMIC DNA]</scope>
    <source>
        <strain evidence="1 2">FD-317 M1</strain>
    </source>
</reference>
<keyword evidence="2" id="KW-1185">Reference proteome</keyword>
<dbReference type="OrthoDB" id="2387165at2759"/>
<protein>
    <submittedName>
        <fullName evidence="1">Uncharacterized protein</fullName>
    </submittedName>
</protein>
<proteinExistence type="predicted"/>
<evidence type="ECO:0000313" key="2">
    <source>
        <dbReference type="Proteomes" id="UP000053593"/>
    </source>
</evidence>
<organism evidence="1 2">
    <name type="scientific">Collybiopsis luxurians FD-317 M1</name>
    <dbReference type="NCBI Taxonomy" id="944289"/>
    <lineage>
        <taxon>Eukaryota</taxon>
        <taxon>Fungi</taxon>
        <taxon>Dikarya</taxon>
        <taxon>Basidiomycota</taxon>
        <taxon>Agaricomycotina</taxon>
        <taxon>Agaricomycetes</taxon>
        <taxon>Agaricomycetidae</taxon>
        <taxon>Agaricales</taxon>
        <taxon>Marasmiineae</taxon>
        <taxon>Omphalotaceae</taxon>
        <taxon>Collybiopsis</taxon>
        <taxon>Collybiopsis luxurians</taxon>
    </lineage>
</organism>
<dbReference type="EMBL" id="KN834861">
    <property type="protein sequence ID" value="KIK51532.1"/>
    <property type="molecule type" value="Genomic_DNA"/>
</dbReference>
<dbReference type="AlphaFoldDB" id="A0A0D0C1E9"/>
<gene>
    <name evidence="1" type="ORF">GYMLUDRAFT_251975</name>
</gene>
<accession>A0A0D0C1E9</accession>
<evidence type="ECO:0000313" key="1">
    <source>
        <dbReference type="EMBL" id="KIK51532.1"/>
    </source>
</evidence>
<sequence length="174" mass="19427">MPVMTPFTSPPLSQLSETLSHLKISFPNDNSSQWQILEKSTKLEVSSSIVPKIPRIHVDMDVVPDVMAAQLATSLLGYVLFLKNQPCVAAGSAPTAKIRFQSVLLCLYDLQSNSRPEKLRRDLIDSFDTLSSQLDTKFTALSTTFARCKLCRMLLEQIGKARIQLLWPFLSDLA</sequence>
<dbReference type="HOGENOM" id="CLU_1540235_0_0_1"/>
<dbReference type="Proteomes" id="UP000053593">
    <property type="component" value="Unassembled WGS sequence"/>
</dbReference>